<proteinExistence type="predicted"/>
<feature type="transmembrane region" description="Helical" evidence="1">
    <location>
        <begin position="5"/>
        <end position="22"/>
    </location>
</feature>
<evidence type="ECO:0000256" key="1">
    <source>
        <dbReference type="SAM" id="Phobius"/>
    </source>
</evidence>
<dbReference type="EMBL" id="LAZR01004764">
    <property type="protein sequence ID" value="KKN05769.1"/>
    <property type="molecule type" value="Genomic_DNA"/>
</dbReference>
<protein>
    <submittedName>
        <fullName evidence="2">Uncharacterized protein</fullName>
    </submittedName>
</protein>
<keyword evidence="1" id="KW-0812">Transmembrane</keyword>
<organism evidence="2">
    <name type="scientific">marine sediment metagenome</name>
    <dbReference type="NCBI Taxonomy" id="412755"/>
    <lineage>
        <taxon>unclassified sequences</taxon>
        <taxon>metagenomes</taxon>
        <taxon>ecological metagenomes</taxon>
    </lineage>
</organism>
<keyword evidence="1" id="KW-1133">Transmembrane helix</keyword>
<keyword evidence="1" id="KW-0472">Membrane</keyword>
<dbReference type="AlphaFoldDB" id="A0A0F9MIX2"/>
<evidence type="ECO:0000313" key="2">
    <source>
        <dbReference type="EMBL" id="KKN05769.1"/>
    </source>
</evidence>
<comment type="caution">
    <text evidence="2">The sequence shown here is derived from an EMBL/GenBank/DDBJ whole genome shotgun (WGS) entry which is preliminary data.</text>
</comment>
<name>A0A0F9MIX2_9ZZZZ</name>
<accession>A0A0F9MIX2</accession>
<gene>
    <name evidence="2" type="ORF">LCGC14_1083990</name>
</gene>
<reference evidence="2" key="1">
    <citation type="journal article" date="2015" name="Nature">
        <title>Complex archaea that bridge the gap between prokaryotes and eukaryotes.</title>
        <authorList>
            <person name="Spang A."/>
            <person name="Saw J.H."/>
            <person name="Jorgensen S.L."/>
            <person name="Zaremba-Niedzwiedzka K."/>
            <person name="Martijn J."/>
            <person name="Lind A.E."/>
            <person name="van Eijk R."/>
            <person name="Schleper C."/>
            <person name="Guy L."/>
            <person name="Ettema T.J."/>
        </authorList>
    </citation>
    <scope>NUCLEOTIDE SEQUENCE</scope>
</reference>
<sequence length="38" mass="4223">MQTILVNAGGLVLMAAIVWWFWLSSPDTDTPQQNHSGH</sequence>